<dbReference type="Gene3D" id="3.30.310.20">
    <property type="entry name" value="DNA-3-methyladenine glycosylase AlkA, N-terminal domain"/>
    <property type="match status" value="1"/>
</dbReference>
<dbReference type="InterPro" id="IPR023170">
    <property type="entry name" value="HhH_base_excis_C"/>
</dbReference>
<dbReference type="PANTHER" id="PTHR43003">
    <property type="entry name" value="DNA-3-METHYLADENINE GLYCOSYLASE"/>
    <property type="match status" value="1"/>
</dbReference>
<dbReference type="SUPFAM" id="SSF46689">
    <property type="entry name" value="Homeodomain-like"/>
    <property type="match status" value="1"/>
</dbReference>
<keyword evidence="12" id="KW-0804">Transcription</keyword>
<dbReference type="GO" id="GO:0008270">
    <property type="term" value="F:zinc ion binding"/>
    <property type="evidence" value="ECO:0007669"/>
    <property type="project" value="InterPro"/>
</dbReference>
<evidence type="ECO:0000256" key="9">
    <source>
        <dbReference type="ARBA" id="ARBA00023015"/>
    </source>
</evidence>
<dbReference type="GO" id="GO:0006285">
    <property type="term" value="P:base-excision repair, AP site formation"/>
    <property type="evidence" value="ECO:0007669"/>
    <property type="project" value="TreeGrafter"/>
</dbReference>
<keyword evidence="6" id="KW-0479">Metal-binding</keyword>
<dbReference type="GO" id="GO:0032259">
    <property type="term" value="P:methylation"/>
    <property type="evidence" value="ECO:0007669"/>
    <property type="project" value="UniProtKB-KW"/>
</dbReference>
<dbReference type="GO" id="GO:0008725">
    <property type="term" value="F:DNA-3-methyladenine glycosylase activity"/>
    <property type="evidence" value="ECO:0007669"/>
    <property type="project" value="TreeGrafter"/>
</dbReference>
<dbReference type="GO" id="GO:0032131">
    <property type="term" value="F:alkylated DNA binding"/>
    <property type="evidence" value="ECO:0007669"/>
    <property type="project" value="TreeGrafter"/>
</dbReference>
<dbReference type="FunFam" id="3.40.10.10:FF:000001">
    <property type="entry name" value="DNA-3-methyladenine glycosylase 2"/>
    <property type="match status" value="1"/>
</dbReference>
<keyword evidence="10" id="KW-0238">DNA-binding</keyword>
<dbReference type="GO" id="GO:0043916">
    <property type="term" value="F:DNA-7-methylguanine glycosylase activity"/>
    <property type="evidence" value="ECO:0007669"/>
    <property type="project" value="TreeGrafter"/>
</dbReference>
<accession>A0A8J2YVL4</accession>
<dbReference type="Gene3D" id="3.40.10.10">
    <property type="entry name" value="DNA Methylphosphotriester Repair Domain"/>
    <property type="match status" value="1"/>
</dbReference>
<dbReference type="GO" id="GO:0006307">
    <property type="term" value="P:DNA alkylation repair"/>
    <property type="evidence" value="ECO:0007669"/>
    <property type="project" value="TreeGrafter"/>
</dbReference>
<dbReference type="SMART" id="SM00342">
    <property type="entry name" value="HTH_ARAC"/>
    <property type="match status" value="1"/>
</dbReference>
<dbReference type="Pfam" id="PF02805">
    <property type="entry name" value="Ada_Zn_binding"/>
    <property type="match status" value="1"/>
</dbReference>
<evidence type="ECO:0000256" key="2">
    <source>
        <dbReference type="ARBA" id="ARBA00001947"/>
    </source>
</evidence>
<dbReference type="GO" id="GO:0043565">
    <property type="term" value="F:sequence-specific DNA binding"/>
    <property type="evidence" value="ECO:0007669"/>
    <property type="project" value="InterPro"/>
</dbReference>
<evidence type="ECO:0000256" key="3">
    <source>
        <dbReference type="ARBA" id="ARBA00012000"/>
    </source>
</evidence>
<dbReference type="InterPro" id="IPR011257">
    <property type="entry name" value="DNA_glycosylase"/>
</dbReference>
<proteinExistence type="predicted"/>
<keyword evidence="9" id="KW-0805">Transcription regulation</keyword>
<keyword evidence="4" id="KW-0489">Methyltransferase</keyword>
<evidence type="ECO:0000256" key="12">
    <source>
        <dbReference type="ARBA" id="ARBA00023163"/>
    </source>
</evidence>
<dbReference type="SUPFAM" id="SSF48150">
    <property type="entry name" value="DNA-glycosylase"/>
    <property type="match status" value="1"/>
</dbReference>
<keyword evidence="13" id="KW-0234">DNA repair</keyword>
<reference evidence="15" key="1">
    <citation type="journal article" date="2014" name="Int. J. Syst. Evol. Microbiol.">
        <title>Complete genome sequence of Corynebacterium casei LMG S-19264T (=DSM 44701T), isolated from a smear-ripened cheese.</title>
        <authorList>
            <consortium name="US DOE Joint Genome Institute (JGI-PGF)"/>
            <person name="Walter F."/>
            <person name="Albersmeier A."/>
            <person name="Kalinowski J."/>
            <person name="Ruckert C."/>
        </authorList>
    </citation>
    <scope>NUCLEOTIDE SEQUENCE</scope>
    <source>
        <strain evidence="15">CGMCC 1.15725</strain>
    </source>
</reference>
<evidence type="ECO:0000259" key="14">
    <source>
        <dbReference type="PROSITE" id="PS01124"/>
    </source>
</evidence>
<keyword evidence="8" id="KW-0862">Zinc</keyword>
<evidence type="ECO:0000256" key="1">
    <source>
        <dbReference type="ARBA" id="ARBA00000086"/>
    </source>
</evidence>
<comment type="cofactor">
    <cofactor evidence="2">
        <name>Zn(2+)</name>
        <dbReference type="ChEBI" id="CHEBI:29105"/>
    </cofactor>
</comment>
<dbReference type="InterPro" id="IPR003265">
    <property type="entry name" value="HhH-GPD_domain"/>
</dbReference>
<dbReference type="InterPro" id="IPR010316">
    <property type="entry name" value="AlkA_N"/>
</dbReference>
<dbReference type="SMART" id="SM01009">
    <property type="entry name" value="AlkA_N"/>
    <property type="match status" value="1"/>
</dbReference>
<evidence type="ECO:0000256" key="13">
    <source>
        <dbReference type="ARBA" id="ARBA00023204"/>
    </source>
</evidence>
<dbReference type="Gene3D" id="1.10.340.30">
    <property type="entry name" value="Hypothetical protein, domain 2"/>
    <property type="match status" value="1"/>
</dbReference>
<organism evidence="15 16">
    <name type="scientific">Aliidongia dinghuensis</name>
    <dbReference type="NCBI Taxonomy" id="1867774"/>
    <lineage>
        <taxon>Bacteria</taxon>
        <taxon>Pseudomonadati</taxon>
        <taxon>Pseudomonadota</taxon>
        <taxon>Alphaproteobacteria</taxon>
        <taxon>Rhodospirillales</taxon>
        <taxon>Dongiaceae</taxon>
        <taxon>Aliidongia</taxon>
    </lineage>
</organism>
<dbReference type="SUPFAM" id="SSF55945">
    <property type="entry name" value="TATA-box binding protein-like"/>
    <property type="match status" value="1"/>
</dbReference>
<evidence type="ECO:0000256" key="11">
    <source>
        <dbReference type="ARBA" id="ARBA00023159"/>
    </source>
</evidence>
<evidence type="ECO:0000256" key="8">
    <source>
        <dbReference type="ARBA" id="ARBA00022833"/>
    </source>
</evidence>
<dbReference type="Pfam" id="PF06029">
    <property type="entry name" value="AlkA_N"/>
    <property type="match status" value="1"/>
</dbReference>
<evidence type="ECO:0000256" key="7">
    <source>
        <dbReference type="ARBA" id="ARBA00022763"/>
    </source>
</evidence>
<dbReference type="EMBL" id="BMJQ01000009">
    <property type="protein sequence ID" value="GGF26085.1"/>
    <property type="molecule type" value="Genomic_DNA"/>
</dbReference>
<dbReference type="GO" id="GO:0003700">
    <property type="term" value="F:DNA-binding transcription factor activity"/>
    <property type="evidence" value="ECO:0007669"/>
    <property type="project" value="InterPro"/>
</dbReference>
<dbReference type="Proteomes" id="UP000646365">
    <property type="component" value="Unassembled WGS sequence"/>
</dbReference>
<dbReference type="InterPro" id="IPR037046">
    <property type="entry name" value="AlkA_N_sf"/>
</dbReference>
<comment type="catalytic activity">
    <reaction evidence="1">
        <text>Hydrolysis of alkylated DNA, releasing 3-methyladenine, 3-methylguanine, 7-methylguanine and 7-methyladenine.</text>
        <dbReference type="EC" id="3.2.2.21"/>
    </reaction>
</comment>
<dbReference type="InterPro" id="IPR018062">
    <property type="entry name" value="HTH_AraC-typ_CS"/>
</dbReference>
<feature type="domain" description="HTH araC/xylS-type" evidence="14">
    <location>
        <begin position="88"/>
        <end position="188"/>
    </location>
</feature>
<sequence>MEQLDAHACYRALETRDARFDGRLFVGVTSTGIYCRPVCPARTAKFENCRFFPSAAAAQEAGFRPCLRCRPETAPELASWRGTSNTVSRGLALIAEGALDGEDASVDQLAERLGVGGRQLRRLFKQHLGASPIAVAQTRRVLFAKQLIHDTRMPMTEIALASGFGSVRRFNEVFQTLFRRPPSAIRRRAVQSLPEGSVAASGVVLRLRYRPPYDWPAMLDFLKAHTVDGLEQVRGGRYRRAIAQDGERGTIEVGHLPSAESLVVTIRFPNVRALPAIVASVRRVFDLGADVQTIGAHLAQDPLLAPLVAERPGLRAPGGWNGFELAVRAVLAEDATVEVARKLLSQLVALSDARVPMEQRLDPSLALAFPTPAELARTDLAPLDVPPARHAALKALAEAAEADPNVFKPQAPIEATQARLSAIRGIGEGTANDIALRAVRETDAFPASDLGLLAKIRPSPAALNDRAEPWRPWRAYAAQHLWAADPAYLKRSFR</sequence>
<dbReference type="Gene3D" id="1.10.1670.10">
    <property type="entry name" value="Helix-hairpin-Helix base-excision DNA repair enzymes (C-terminal)"/>
    <property type="match status" value="1"/>
</dbReference>
<protein>
    <recommendedName>
        <fullName evidence="3">DNA-3-methyladenine glycosylase II</fullName>
        <ecNumber evidence="3">3.2.2.21</ecNumber>
    </recommendedName>
</protein>
<dbReference type="InterPro" id="IPR004026">
    <property type="entry name" value="Ada_DNA_repair_Zn-bd"/>
</dbReference>
<evidence type="ECO:0000256" key="6">
    <source>
        <dbReference type="ARBA" id="ARBA00022723"/>
    </source>
</evidence>
<dbReference type="GO" id="GO:0005737">
    <property type="term" value="C:cytoplasm"/>
    <property type="evidence" value="ECO:0007669"/>
    <property type="project" value="TreeGrafter"/>
</dbReference>
<evidence type="ECO:0000313" key="15">
    <source>
        <dbReference type="EMBL" id="GGF26085.1"/>
    </source>
</evidence>
<evidence type="ECO:0000256" key="4">
    <source>
        <dbReference type="ARBA" id="ARBA00022603"/>
    </source>
</evidence>
<dbReference type="PROSITE" id="PS01124">
    <property type="entry name" value="HTH_ARAC_FAMILY_2"/>
    <property type="match status" value="1"/>
</dbReference>
<dbReference type="PROSITE" id="PS00041">
    <property type="entry name" value="HTH_ARAC_FAMILY_1"/>
    <property type="match status" value="1"/>
</dbReference>
<comment type="caution">
    <text evidence="15">The sequence shown here is derived from an EMBL/GenBank/DDBJ whole genome shotgun (WGS) entry which is preliminary data.</text>
</comment>
<gene>
    <name evidence="15" type="ORF">GCM10011611_35150</name>
</gene>
<dbReference type="EC" id="3.2.2.21" evidence="3"/>
<keyword evidence="16" id="KW-1185">Reference proteome</keyword>
<keyword evidence="5" id="KW-0808">Transferase</keyword>
<dbReference type="InterPro" id="IPR009057">
    <property type="entry name" value="Homeodomain-like_sf"/>
</dbReference>
<dbReference type="SUPFAM" id="SSF57884">
    <property type="entry name" value="Ada DNA repair protein, N-terminal domain (N-Ada 10)"/>
    <property type="match status" value="1"/>
</dbReference>
<keyword evidence="7" id="KW-0227">DNA damage</keyword>
<reference evidence="15" key="2">
    <citation type="submission" date="2020-09" db="EMBL/GenBank/DDBJ databases">
        <authorList>
            <person name="Sun Q."/>
            <person name="Zhou Y."/>
        </authorList>
    </citation>
    <scope>NUCLEOTIDE SEQUENCE</scope>
    <source>
        <strain evidence="15">CGMCC 1.15725</strain>
    </source>
</reference>
<dbReference type="Pfam" id="PF12833">
    <property type="entry name" value="HTH_18"/>
    <property type="match status" value="1"/>
</dbReference>
<keyword evidence="11" id="KW-0010">Activator</keyword>
<dbReference type="RefSeq" id="WP_189048099.1">
    <property type="nucleotide sequence ID" value="NZ_BMJQ01000009.1"/>
</dbReference>
<dbReference type="AlphaFoldDB" id="A0A8J2YVL4"/>
<evidence type="ECO:0000256" key="5">
    <source>
        <dbReference type="ARBA" id="ARBA00022679"/>
    </source>
</evidence>
<evidence type="ECO:0000256" key="10">
    <source>
        <dbReference type="ARBA" id="ARBA00023125"/>
    </source>
</evidence>
<dbReference type="GO" id="GO:0008168">
    <property type="term" value="F:methyltransferase activity"/>
    <property type="evidence" value="ECO:0007669"/>
    <property type="project" value="UniProtKB-KW"/>
</dbReference>
<dbReference type="GO" id="GO:0032993">
    <property type="term" value="C:protein-DNA complex"/>
    <property type="evidence" value="ECO:0007669"/>
    <property type="project" value="TreeGrafter"/>
</dbReference>
<name>A0A8J2YVL4_9PROT</name>
<dbReference type="InterPro" id="IPR035451">
    <property type="entry name" value="Ada-like_dom_sf"/>
</dbReference>
<dbReference type="PANTHER" id="PTHR43003:SF13">
    <property type="entry name" value="DNA-3-METHYLADENINE GLYCOSYLASE 2"/>
    <property type="match status" value="1"/>
</dbReference>
<evidence type="ECO:0000313" key="16">
    <source>
        <dbReference type="Proteomes" id="UP000646365"/>
    </source>
</evidence>
<dbReference type="InterPro" id="IPR051912">
    <property type="entry name" value="Alkylbase_DNA_Glycosylase/TA"/>
</dbReference>
<dbReference type="SMART" id="SM00478">
    <property type="entry name" value="ENDO3c"/>
    <property type="match status" value="1"/>
</dbReference>
<dbReference type="InterPro" id="IPR018060">
    <property type="entry name" value="HTH_AraC"/>
</dbReference>
<dbReference type="Gene3D" id="1.10.10.60">
    <property type="entry name" value="Homeodomain-like"/>
    <property type="match status" value="1"/>
</dbReference>